<organism evidence="10 11">
    <name type="scientific">Nostoc cf. commune SO-36</name>
    <dbReference type="NCBI Taxonomy" id="449208"/>
    <lineage>
        <taxon>Bacteria</taxon>
        <taxon>Bacillati</taxon>
        <taxon>Cyanobacteriota</taxon>
        <taxon>Cyanophyceae</taxon>
        <taxon>Nostocales</taxon>
        <taxon>Nostocaceae</taxon>
        <taxon>Nostoc</taxon>
    </lineage>
</organism>
<evidence type="ECO:0000256" key="2">
    <source>
        <dbReference type="ARBA" id="ARBA00022617"/>
    </source>
</evidence>
<dbReference type="PANTHER" id="PTHR30600">
    <property type="entry name" value="CYTOCHROME C PEROXIDASE-RELATED"/>
    <property type="match status" value="1"/>
</dbReference>
<gene>
    <name evidence="10" type="ORF">ANSO36C_53410</name>
</gene>
<keyword evidence="2 7" id="KW-0349">Heme</keyword>
<feature type="region of interest" description="Disordered" evidence="8">
    <location>
        <begin position="32"/>
        <end position="58"/>
    </location>
</feature>
<dbReference type="Proteomes" id="UP001055453">
    <property type="component" value="Chromosome"/>
</dbReference>
<evidence type="ECO:0000256" key="3">
    <source>
        <dbReference type="ARBA" id="ARBA00022723"/>
    </source>
</evidence>
<evidence type="ECO:0000256" key="4">
    <source>
        <dbReference type="ARBA" id="ARBA00022729"/>
    </source>
</evidence>
<evidence type="ECO:0000256" key="1">
    <source>
        <dbReference type="ARBA" id="ARBA00004196"/>
    </source>
</evidence>
<protein>
    <recommendedName>
        <fullName evidence="9">Cytochrome c domain-containing protein</fullName>
    </recommendedName>
</protein>
<evidence type="ECO:0000313" key="11">
    <source>
        <dbReference type="Proteomes" id="UP001055453"/>
    </source>
</evidence>
<feature type="domain" description="Cytochrome c" evidence="9">
    <location>
        <begin position="325"/>
        <end position="505"/>
    </location>
</feature>
<dbReference type="EMBL" id="AP025732">
    <property type="protein sequence ID" value="BDI19539.1"/>
    <property type="molecule type" value="Genomic_DNA"/>
</dbReference>
<reference evidence="10" key="1">
    <citation type="submission" date="2022-04" db="EMBL/GenBank/DDBJ databases">
        <title>Complete genome sequence of a cyanobacterium, Nostoc sp. SO-36, isolated in Antarctica.</title>
        <authorList>
            <person name="Kanesaki Y."/>
            <person name="Effendi D."/>
            <person name="Sakamoto T."/>
            <person name="Ohtani S."/>
            <person name="Awai K."/>
        </authorList>
    </citation>
    <scope>NUCLEOTIDE SEQUENCE</scope>
    <source>
        <strain evidence="10">SO-36</strain>
    </source>
</reference>
<accession>A0ABN6Q9N1</accession>
<dbReference type="InterPro" id="IPR004852">
    <property type="entry name" value="Di-haem_cyt_c_peroxidsae"/>
</dbReference>
<evidence type="ECO:0000259" key="9">
    <source>
        <dbReference type="PROSITE" id="PS51007"/>
    </source>
</evidence>
<dbReference type="InterPro" id="IPR009056">
    <property type="entry name" value="Cyt_c-like_dom"/>
</dbReference>
<evidence type="ECO:0000256" key="5">
    <source>
        <dbReference type="ARBA" id="ARBA00023002"/>
    </source>
</evidence>
<keyword evidence="11" id="KW-1185">Reference proteome</keyword>
<dbReference type="PANTHER" id="PTHR30600:SF10">
    <property type="entry name" value="BLL6722 PROTEIN"/>
    <property type="match status" value="1"/>
</dbReference>
<proteinExistence type="predicted"/>
<feature type="compositionally biased region" description="Low complexity" evidence="8">
    <location>
        <begin position="44"/>
        <end position="54"/>
    </location>
</feature>
<evidence type="ECO:0000313" key="10">
    <source>
        <dbReference type="EMBL" id="BDI19539.1"/>
    </source>
</evidence>
<evidence type="ECO:0000256" key="8">
    <source>
        <dbReference type="SAM" id="MobiDB-lite"/>
    </source>
</evidence>
<keyword evidence="3 7" id="KW-0479">Metal-binding</keyword>
<evidence type="ECO:0000256" key="6">
    <source>
        <dbReference type="ARBA" id="ARBA00023004"/>
    </source>
</evidence>
<sequence>MRINADGTENPDKIFNVGGLPNYQLRKEDFPFHKLSDPDNPATVVSDNNDVSSSQGAFNTKFVDVKPGSAEDQVKNEPDEVFNVGGINVRRVQPRNTPTVINAVFNFRNFWDGKAQNIFNGVNPFGLRDPNAAVVKAETPNNPKFVKISLNNSSLASQALAPPLSSFELSANGRTFQEIGDKFGRIDRKSLGVGRGKKLPRKLAKKLFSLRPLGKQVVHPQDSVLGRDSRSPKPGLKDRTYEQMIKDAFKSEWWKSNQLIQIDAEGVRTFVKKPDNSSQTDEYSVLEYNFSLFFGLAVQLYESTLISDDTPYDRFLEGNRRALTAQQQRGKGLFEGKALCIGCHSGLELTSASVSSVTQNGRIKRVPFGLKSPEDTGFFNIGVRPATDDPGLGANDGLQINGQGNPLSEARLAQLGKFKDLLGENPPILTPPLNSTEAVVANGAFKAPGLRDVELTAPYFHNGGQATLEQVIDFYNRGGDFGALPPLGLSSAEKQELVAFLKGLTDERVRYQKAPFDHPQLFVPNGHPGNSNYVVNDGTGKATDSLLEIPAVGRNGDKGTPNFLS</sequence>
<dbReference type="PROSITE" id="PS51007">
    <property type="entry name" value="CYTC"/>
    <property type="match status" value="1"/>
</dbReference>
<keyword evidence="5" id="KW-0560">Oxidoreductase</keyword>
<evidence type="ECO:0000256" key="7">
    <source>
        <dbReference type="PROSITE-ProRule" id="PRU00433"/>
    </source>
</evidence>
<comment type="subcellular location">
    <subcellularLocation>
        <location evidence="1">Cell envelope</location>
    </subcellularLocation>
</comment>
<dbReference type="InterPro" id="IPR036909">
    <property type="entry name" value="Cyt_c-like_dom_sf"/>
</dbReference>
<dbReference type="InterPro" id="IPR051395">
    <property type="entry name" value="Cytochrome_c_Peroxidase/MauG"/>
</dbReference>
<dbReference type="Gene3D" id="1.10.760.10">
    <property type="entry name" value="Cytochrome c-like domain"/>
    <property type="match status" value="2"/>
</dbReference>
<name>A0ABN6Q9N1_NOSCO</name>
<dbReference type="Pfam" id="PF03150">
    <property type="entry name" value="CCP_MauG"/>
    <property type="match status" value="1"/>
</dbReference>
<keyword evidence="4" id="KW-0732">Signal</keyword>
<keyword evidence="6 7" id="KW-0408">Iron</keyword>
<dbReference type="SUPFAM" id="SSF46626">
    <property type="entry name" value="Cytochrome c"/>
    <property type="match status" value="2"/>
</dbReference>